<dbReference type="Proteomes" id="UP000830768">
    <property type="component" value="Chromosome 12"/>
</dbReference>
<organism evidence="1 2">
    <name type="scientific">Fusarium solani subsp. cucurbitae</name>
    <name type="common">Neocosmosporum cucurbitae</name>
    <dbReference type="NCBI Taxonomy" id="2747967"/>
    <lineage>
        <taxon>Eukaryota</taxon>
        <taxon>Fungi</taxon>
        <taxon>Dikarya</taxon>
        <taxon>Ascomycota</taxon>
        <taxon>Pezizomycotina</taxon>
        <taxon>Sordariomycetes</taxon>
        <taxon>Hypocreomycetidae</taxon>
        <taxon>Hypocreales</taxon>
        <taxon>Nectriaceae</taxon>
        <taxon>Fusarium</taxon>
        <taxon>Fusarium solani species complex</taxon>
    </lineage>
</organism>
<accession>A0ACD3ZNW7</accession>
<name>A0ACD3ZNW7_FUSSC</name>
<evidence type="ECO:0000313" key="2">
    <source>
        <dbReference type="Proteomes" id="UP000830768"/>
    </source>
</evidence>
<reference evidence="1" key="1">
    <citation type="submission" date="2021-11" db="EMBL/GenBank/DDBJ databases">
        <title>Fusarium solani-melongenae Genome sequencing and assembly.</title>
        <authorList>
            <person name="Xie S."/>
            <person name="Huang L."/>
            <person name="Zhang X."/>
        </authorList>
    </citation>
    <scope>NUCLEOTIDE SEQUENCE</scope>
    <source>
        <strain evidence="1">CRI 24-3</strain>
    </source>
</reference>
<sequence length="735" mass="83529">MLSSYRRVKLPTWKVFILASDPAPQKPNGSGFASHQVMLQECTTYDQLARRNSQANPEEEWDSFIGQARAPVDSWQEKRTSLCAYYKWFAESRAFCRNLAAGARKVPRWEEAVTKLNQIRLRRHRTVGQLAIVAGQPLIRSTHLIHLKQWVNQTPYHDPARPTSEPLPYRPVFHNDPTSHGLDEHGLLVSLDSPRCTLFPFPHPAAHNLDVTPAAVPKVKDVNSRKRKTLAENENDDELDGEEDNSGHAPIRHGLRQRARIDYGGTPAQVSSKTARKQTGSVRTKLPARSENVGIPEPLSPGPFDDQEIEPSSPTRPNQETHSPKNQATRPISDTMTPSFAHLCGEILDNIFLRATLEELKEKQERYQRLNKRRRSRDQVTCEQMIALLSHICLANIDSAKGPIEARFVTSDEARRLVDNGSTQAPIVFNGDQPFEWTSFRRPIELLFADDWIVDLDRKVSVQIPSLPSTGLSCQLKTLRQVRGRFLANEPTNDPWNLVDLANPLPPCVFPKFLSGPNCQLIQRVRERVLGCGSGGREEASTDDMHKWRCVTEWALMSQDGHHTGPHMDSHGLGTWITVQEGRIGFGYILPDEDFDWAAWKKDHAYHGDRGRYFTLKPGQTVYFPPGTIHFIFRTREHQTLAVGGHVLQWSGLLRWLHVLKQQEEDSDVTNEDVTPESGAFWRREILELVRERVEENAVEKIGGKEAADMIVDVLENWDDWKPQVAQFVSDESEH</sequence>
<gene>
    <name evidence="1" type="ORF">LCI18_013963</name>
</gene>
<keyword evidence="2" id="KW-1185">Reference proteome</keyword>
<protein>
    <submittedName>
        <fullName evidence="1">Uncharacterized protein</fullName>
    </submittedName>
</protein>
<dbReference type="EMBL" id="CP090040">
    <property type="protein sequence ID" value="UPL03029.1"/>
    <property type="molecule type" value="Genomic_DNA"/>
</dbReference>
<evidence type="ECO:0000313" key="1">
    <source>
        <dbReference type="EMBL" id="UPL03029.1"/>
    </source>
</evidence>
<proteinExistence type="predicted"/>